<feature type="non-terminal residue" evidence="2">
    <location>
        <position position="34"/>
    </location>
</feature>
<accession>X0H6X8</accession>
<feature type="region of interest" description="Disordered" evidence="1">
    <location>
        <begin position="1"/>
        <end position="34"/>
    </location>
</feature>
<dbReference type="EMBL" id="JH658955">
    <property type="protein sequence ID" value="EXL67665.1"/>
    <property type="molecule type" value="Genomic_DNA"/>
</dbReference>
<dbReference type="AlphaFoldDB" id="X0H6X8"/>
<gene>
    <name evidence="2" type="ORF">FOPG_16235</name>
</gene>
<evidence type="ECO:0000313" key="2">
    <source>
        <dbReference type="EMBL" id="EXL67665.1"/>
    </source>
</evidence>
<proteinExistence type="predicted"/>
<dbReference type="HOGENOM" id="CLU_3379584_0_0_1"/>
<sequence>MKTYLVADRDHNSPIATGRRTGPVPPITSFEGLV</sequence>
<evidence type="ECO:0000256" key="1">
    <source>
        <dbReference type="SAM" id="MobiDB-lite"/>
    </source>
</evidence>
<protein>
    <submittedName>
        <fullName evidence="2">Uncharacterized protein</fullName>
    </submittedName>
</protein>
<dbReference type="Proteomes" id="UP000030676">
    <property type="component" value="Unassembled WGS sequence"/>
</dbReference>
<reference evidence="2" key="2">
    <citation type="submission" date="2012-05" db="EMBL/GenBank/DDBJ databases">
        <title>The Genome Annotation of Fusarium oxysporum PHW808.</title>
        <authorList>
            <consortium name="The Broad Institute Genomics Platform"/>
            <person name="Ma L.-J."/>
            <person name="Corby-Kistler H."/>
            <person name="Broz K."/>
            <person name="Gale L.R."/>
            <person name="Jonkers W."/>
            <person name="O'Donnell K."/>
            <person name="Ploetz R."/>
            <person name="Steinberg C."/>
            <person name="Schwartz D.C."/>
            <person name="VanEtten H."/>
            <person name="Zhou S."/>
            <person name="Young S.K."/>
            <person name="Zeng Q."/>
            <person name="Gargeya S."/>
            <person name="Fitzgerald M."/>
            <person name="Abouelleil A."/>
            <person name="Alvarado L."/>
            <person name="Chapman S.B."/>
            <person name="Gainer-Dewar J."/>
            <person name="Goldberg J."/>
            <person name="Griggs A."/>
            <person name="Gujja S."/>
            <person name="Hansen M."/>
            <person name="Howarth C."/>
            <person name="Imamovic A."/>
            <person name="Ireland A."/>
            <person name="Larimer J."/>
            <person name="McCowan C."/>
            <person name="Murphy C."/>
            <person name="Pearson M."/>
            <person name="Poon T.W."/>
            <person name="Priest M."/>
            <person name="Roberts A."/>
            <person name="Saif S."/>
            <person name="Shea T."/>
            <person name="Sykes S."/>
            <person name="Wortman J."/>
            <person name="Nusbaum C."/>
            <person name="Birren B."/>
        </authorList>
    </citation>
    <scope>NUCLEOTIDE SEQUENCE</scope>
    <source>
        <strain evidence="2">54008</strain>
    </source>
</reference>
<reference evidence="2" key="1">
    <citation type="submission" date="2011-11" db="EMBL/GenBank/DDBJ databases">
        <title>The Genome Sequence of Fusarium oxysporum PHW808.</title>
        <authorList>
            <consortium name="The Broad Institute Genome Sequencing Platform"/>
            <person name="Ma L.-J."/>
            <person name="Gale L.R."/>
            <person name="Schwartz D.C."/>
            <person name="Zhou S."/>
            <person name="Corby-Kistler H."/>
            <person name="Young S.K."/>
            <person name="Zeng Q."/>
            <person name="Gargeya S."/>
            <person name="Fitzgerald M."/>
            <person name="Haas B."/>
            <person name="Abouelleil A."/>
            <person name="Alvarado L."/>
            <person name="Arachchi H.M."/>
            <person name="Berlin A."/>
            <person name="Brown A."/>
            <person name="Chapman S.B."/>
            <person name="Chen Z."/>
            <person name="Dunbar C."/>
            <person name="Freedman E."/>
            <person name="Gearin G."/>
            <person name="Goldberg J."/>
            <person name="Griggs A."/>
            <person name="Gujja S."/>
            <person name="Heiman D."/>
            <person name="Howarth C."/>
            <person name="Larson L."/>
            <person name="Lui A."/>
            <person name="MacDonald P.J.P."/>
            <person name="Montmayeur A."/>
            <person name="Murphy C."/>
            <person name="Neiman D."/>
            <person name="Pearson M."/>
            <person name="Priest M."/>
            <person name="Roberts A."/>
            <person name="Saif S."/>
            <person name="Shea T."/>
            <person name="Shenoy N."/>
            <person name="Sisk P."/>
            <person name="Stolte C."/>
            <person name="Sykes S."/>
            <person name="Wortman J."/>
            <person name="Nusbaum C."/>
            <person name="Birren B."/>
        </authorList>
    </citation>
    <scope>NUCLEOTIDE SEQUENCE [LARGE SCALE GENOMIC DNA]</scope>
    <source>
        <strain evidence="2">54008</strain>
    </source>
</reference>
<organism evidence="2">
    <name type="scientific">Fusarium oxysporum f. sp. conglutinans race 2 54008</name>
    <dbReference type="NCBI Taxonomy" id="1089457"/>
    <lineage>
        <taxon>Eukaryota</taxon>
        <taxon>Fungi</taxon>
        <taxon>Dikarya</taxon>
        <taxon>Ascomycota</taxon>
        <taxon>Pezizomycotina</taxon>
        <taxon>Sordariomycetes</taxon>
        <taxon>Hypocreomycetidae</taxon>
        <taxon>Hypocreales</taxon>
        <taxon>Nectriaceae</taxon>
        <taxon>Fusarium</taxon>
        <taxon>Fusarium oxysporum species complex</taxon>
    </lineage>
</organism>
<name>X0H6X8_FUSOX</name>